<evidence type="ECO:0000256" key="2">
    <source>
        <dbReference type="ARBA" id="ARBA00022741"/>
    </source>
</evidence>
<evidence type="ECO:0000256" key="4">
    <source>
        <dbReference type="ARBA" id="ARBA00023224"/>
    </source>
</evidence>
<dbReference type="AlphaFoldDB" id="A0AAX4NYR3"/>
<keyword evidence="2 5" id="KW-0547">Nucleotide-binding</keyword>
<evidence type="ECO:0000256" key="6">
    <source>
        <dbReference type="PIRSR" id="PIRSR601019-2"/>
    </source>
</evidence>
<dbReference type="PANTHER" id="PTHR10218">
    <property type="entry name" value="GTP-BINDING PROTEIN ALPHA SUBUNIT"/>
    <property type="match status" value="1"/>
</dbReference>
<keyword evidence="3 5" id="KW-0342">GTP-binding</keyword>
<dbReference type="PRINTS" id="PR00318">
    <property type="entry name" value="GPROTEINA"/>
</dbReference>
<dbReference type="SUPFAM" id="SSF52540">
    <property type="entry name" value="P-loop containing nucleoside triphosphate hydrolases"/>
    <property type="match status" value="1"/>
</dbReference>
<dbReference type="InterPro" id="IPR001019">
    <property type="entry name" value="Gprotein_alpha_su"/>
</dbReference>
<keyword evidence="8" id="KW-1185">Reference proteome</keyword>
<evidence type="ECO:0000313" key="7">
    <source>
        <dbReference type="EMBL" id="WZN59260.1"/>
    </source>
</evidence>
<dbReference type="GO" id="GO:0005737">
    <property type="term" value="C:cytoplasm"/>
    <property type="evidence" value="ECO:0007669"/>
    <property type="project" value="TreeGrafter"/>
</dbReference>
<dbReference type="PROSITE" id="PS51882">
    <property type="entry name" value="G_ALPHA"/>
    <property type="match status" value="1"/>
</dbReference>
<dbReference type="InterPro" id="IPR011025">
    <property type="entry name" value="GproteinA_insert"/>
</dbReference>
<organism evidence="7 8">
    <name type="scientific">Chloropicon roscoffensis</name>
    <dbReference type="NCBI Taxonomy" id="1461544"/>
    <lineage>
        <taxon>Eukaryota</taxon>
        <taxon>Viridiplantae</taxon>
        <taxon>Chlorophyta</taxon>
        <taxon>Chloropicophyceae</taxon>
        <taxon>Chloropicales</taxon>
        <taxon>Chloropicaceae</taxon>
        <taxon>Chloropicon</taxon>
    </lineage>
</organism>
<dbReference type="Gene3D" id="3.40.50.300">
    <property type="entry name" value="P-loop containing nucleotide triphosphate hydrolases"/>
    <property type="match status" value="1"/>
</dbReference>
<sequence>MGICATKNYYRIVLLGNVGSGKTTFCKQIVDAYLGGFSKSMKLEFRKHIQANILHRMVAMVGFEEMEDTLISDAEFEKNFRILQEATVADFEYTDEENFTYVQEVLDAAIFVGQHDTVQNICNALFLSAPWDFTYFRDIRRIFQKHYEPSREDIFTCRKPTTGSCEYIIRHLHVSRQGGKMIRKEVIIEVIDVGGQKSERKSWEKQIELADAILYLVSMTDYAGKEGGVQDYYSYLSDNNKCNLKYTQELFKENFLVPKTRYVPIILLETKVDLFKKMIEENSPAMRDCFPEYKGPEGDFESASAFLSAQIKKKIMDQVKRKRQHILATKLDRMPILRQNLTSMGNFVMTFNQIWDKVIYALNDVKQIELIGERGQNSKSSVHEHLMLKKKALRNHRASVSDPTVGPGTPKRKMNFRRSITILTGATFRGSGTASVEELISGNNSLSIPMAKRNSVQGIVRSRSYHWN</sequence>
<dbReference type="GO" id="GO:0005834">
    <property type="term" value="C:heterotrimeric G-protein complex"/>
    <property type="evidence" value="ECO:0007669"/>
    <property type="project" value="TreeGrafter"/>
</dbReference>
<dbReference type="GO" id="GO:0001664">
    <property type="term" value="F:G protein-coupled receptor binding"/>
    <property type="evidence" value="ECO:0007669"/>
    <property type="project" value="TreeGrafter"/>
</dbReference>
<dbReference type="Gene3D" id="1.10.400.10">
    <property type="entry name" value="GI Alpha 1, domain 2-like"/>
    <property type="match status" value="1"/>
</dbReference>
<dbReference type="Proteomes" id="UP001472866">
    <property type="component" value="Chromosome 01"/>
</dbReference>
<keyword evidence="4" id="KW-0807">Transducer</keyword>
<accession>A0AAX4NYR3</accession>
<name>A0AAX4NYR3_9CHLO</name>
<dbReference type="FunFam" id="3.40.50.300:FF:000692">
    <property type="entry name" value="Guanine nucleotide-binding protein subunit alpha"/>
    <property type="match status" value="1"/>
</dbReference>
<evidence type="ECO:0000256" key="1">
    <source>
        <dbReference type="ARBA" id="ARBA00022723"/>
    </source>
</evidence>
<keyword evidence="6" id="KW-0460">Magnesium</keyword>
<evidence type="ECO:0000256" key="3">
    <source>
        <dbReference type="ARBA" id="ARBA00023134"/>
    </source>
</evidence>
<gene>
    <name evidence="7" type="ORF">HKI87_01g07850</name>
</gene>
<dbReference type="GO" id="GO:0003924">
    <property type="term" value="F:GTPase activity"/>
    <property type="evidence" value="ECO:0007669"/>
    <property type="project" value="InterPro"/>
</dbReference>
<evidence type="ECO:0000256" key="5">
    <source>
        <dbReference type="PIRSR" id="PIRSR601019-1"/>
    </source>
</evidence>
<dbReference type="SUPFAM" id="SSF47895">
    <property type="entry name" value="Transducin (alpha subunit), insertion domain"/>
    <property type="match status" value="1"/>
</dbReference>
<reference evidence="7 8" key="1">
    <citation type="submission" date="2024-03" db="EMBL/GenBank/DDBJ databases">
        <title>Complete genome sequence of the green alga Chloropicon roscoffensis RCC1871.</title>
        <authorList>
            <person name="Lemieux C."/>
            <person name="Pombert J.-F."/>
            <person name="Otis C."/>
            <person name="Turmel M."/>
        </authorList>
    </citation>
    <scope>NUCLEOTIDE SEQUENCE [LARGE SCALE GENOMIC DNA]</scope>
    <source>
        <strain evidence="7 8">RCC1871</strain>
    </source>
</reference>
<dbReference type="GO" id="GO:0007188">
    <property type="term" value="P:adenylate cyclase-modulating G protein-coupled receptor signaling pathway"/>
    <property type="evidence" value="ECO:0007669"/>
    <property type="project" value="TreeGrafter"/>
</dbReference>
<evidence type="ECO:0000313" key="8">
    <source>
        <dbReference type="Proteomes" id="UP001472866"/>
    </source>
</evidence>
<dbReference type="GO" id="GO:0031683">
    <property type="term" value="F:G-protein beta/gamma-subunit complex binding"/>
    <property type="evidence" value="ECO:0007669"/>
    <property type="project" value="InterPro"/>
</dbReference>
<dbReference type="GO" id="GO:0046872">
    <property type="term" value="F:metal ion binding"/>
    <property type="evidence" value="ECO:0007669"/>
    <property type="project" value="UniProtKB-KW"/>
</dbReference>
<dbReference type="Pfam" id="PF00503">
    <property type="entry name" value="G-alpha"/>
    <property type="match status" value="1"/>
</dbReference>
<keyword evidence="1 6" id="KW-0479">Metal-binding</keyword>
<dbReference type="GO" id="GO:0005525">
    <property type="term" value="F:GTP binding"/>
    <property type="evidence" value="ECO:0007669"/>
    <property type="project" value="UniProtKB-KW"/>
</dbReference>
<feature type="binding site" evidence="6">
    <location>
        <position position="161"/>
    </location>
    <ligand>
        <name>Mg(2+)</name>
        <dbReference type="ChEBI" id="CHEBI:18420"/>
    </ligand>
</feature>
<proteinExistence type="predicted"/>
<dbReference type="InterPro" id="IPR027417">
    <property type="entry name" value="P-loop_NTPase"/>
</dbReference>
<dbReference type="EMBL" id="CP151501">
    <property type="protein sequence ID" value="WZN59260.1"/>
    <property type="molecule type" value="Genomic_DNA"/>
</dbReference>
<dbReference type="SMART" id="SM00275">
    <property type="entry name" value="G_alpha"/>
    <property type="match status" value="1"/>
</dbReference>
<dbReference type="PANTHER" id="PTHR10218:SF302">
    <property type="entry name" value="GUANINE NUCLEOTIDE-BINDING PROTEIN ALPHA-5 SUBUNIT"/>
    <property type="match status" value="1"/>
</dbReference>
<feature type="binding site" evidence="6">
    <location>
        <position position="23"/>
    </location>
    <ligand>
        <name>Mg(2+)</name>
        <dbReference type="ChEBI" id="CHEBI:18420"/>
    </ligand>
</feature>
<feature type="binding site" evidence="5">
    <location>
        <begin position="192"/>
        <end position="196"/>
    </location>
    <ligand>
        <name>GTP</name>
        <dbReference type="ChEBI" id="CHEBI:37565"/>
    </ligand>
</feature>
<protein>
    <submittedName>
        <fullName evidence="7">Subunit alpha of guanine nucleotide-binding protein</fullName>
    </submittedName>
</protein>